<evidence type="ECO:0000256" key="3">
    <source>
        <dbReference type="ARBA" id="ARBA00022475"/>
    </source>
</evidence>
<dbReference type="PANTHER" id="PTHR23521:SF2">
    <property type="entry name" value="TRANSPORTER MFS SUPERFAMILY"/>
    <property type="match status" value="1"/>
</dbReference>
<evidence type="ECO:0000259" key="8">
    <source>
        <dbReference type="PROSITE" id="PS50850"/>
    </source>
</evidence>
<feature type="domain" description="Major facilitator superfamily (MFS) profile" evidence="8">
    <location>
        <begin position="7"/>
        <end position="379"/>
    </location>
</feature>
<reference evidence="9 10" key="1">
    <citation type="submission" date="2014-08" db="EMBL/GenBank/DDBJ databases">
        <title>Genomic and Phenotypic Diversity of Colwellia psychrerythraea strains from Disparate Marine Basins.</title>
        <authorList>
            <person name="Techtmann S.M."/>
            <person name="Stelling S.C."/>
            <person name="Utturkar S.M."/>
            <person name="Alshibli N."/>
            <person name="Harris A."/>
            <person name="Brown S.D."/>
            <person name="Hazen T.C."/>
        </authorList>
    </citation>
    <scope>NUCLEOTIDE SEQUENCE [LARGE SCALE GENOMIC DNA]</scope>
    <source>
        <strain evidence="9 10">ND2E</strain>
    </source>
</reference>
<evidence type="ECO:0000256" key="6">
    <source>
        <dbReference type="ARBA" id="ARBA00023136"/>
    </source>
</evidence>
<evidence type="ECO:0000256" key="4">
    <source>
        <dbReference type="ARBA" id="ARBA00022692"/>
    </source>
</evidence>
<evidence type="ECO:0000256" key="5">
    <source>
        <dbReference type="ARBA" id="ARBA00022989"/>
    </source>
</evidence>
<evidence type="ECO:0000256" key="1">
    <source>
        <dbReference type="ARBA" id="ARBA00004651"/>
    </source>
</evidence>
<feature type="transmembrane region" description="Helical" evidence="7">
    <location>
        <begin position="291"/>
        <end position="311"/>
    </location>
</feature>
<evidence type="ECO:0000256" key="2">
    <source>
        <dbReference type="ARBA" id="ARBA00022448"/>
    </source>
</evidence>
<dbReference type="InterPro" id="IPR011701">
    <property type="entry name" value="MFS"/>
</dbReference>
<keyword evidence="6 7" id="KW-0472">Membrane</keyword>
<sequence>MITTLKPFVLLLTSGFLLMLGYGLSNILLPVRMQSDGVSIDNMGLVLSMLSVGFLLGAYYSRILLQRAGHIRIFAMCGSLTSVAILLSGLYPEPLMLAGMRIVTGFCIACTNATLDSWLSNSATEKNRGRILSINQMMIMTALFSGQFLLNVAPIDDITLFVICGILFSLSITPIVISRQQGPQIEDSQSMSLITVFKLSPLGVVSCFYCGVLYAGLLNMLPIFASKNGITDLDLSIFMGAAISGAIILQFPIAYLSDKFDRRKVMLFMVATLILLCLSVPLLMSKDMFKLTLLVIALITGLVACLYPMSMSETFDKVLKEQILSAMSSLLLIYALGSILGPYLASVVMDSFGSSALFSFMNVVALTLLFFIILRMKLRQSLPLDEQESFIMQTPSGVVSELDPRTHYAEAQFESTPEVEVAISLANKNPSAAVNMVKALVLRDPDNASNLAAALSTIEAIDIGKLYAAITSAAPQMSIHIAEALTNASPEQADQLVDWITSEYPDQFTNIVVAIANAMPDNGIDLMELAAENMAEEYPSELLEMTEEYMTSLSDSLEAMRPVDRVAAASENTATELYNRLTDVSPEQSAELALTVSESLPESSNDVAEAYVQNLIDSESENETENNSEHENEQVFSEDALENIESAASNYINHIVENIPEHAVDIASTFVDSFPEVASDMLEILQNSDDIEDSELSISIDDKPLQNIVEQQLQEAVQTQSDDNEQNS</sequence>
<feature type="transmembrane region" description="Helical" evidence="7">
    <location>
        <begin position="265"/>
        <end position="285"/>
    </location>
</feature>
<dbReference type="OrthoDB" id="9810614at2"/>
<feature type="transmembrane region" description="Helical" evidence="7">
    <location>
        <begin position="43"/>
        <end position="61"/>
    </location>
</feature>
<dbReference type="InterPro" id="IPR020846">
    <property type="entry name" value="MFS_dom"/>
</dbReference>
<protein>
    <submittedName>
        <fullName evidence="9">Major facilitator superfamily MFS_1</fullName>
    </submittedName>
</protein>
<evidence type="ECO:0000256" key="7">
    <source>
        <dbReference type="SAM" id="Phobius"/>
    </source>
</evidence>
<feature type="transmembrane region" description="Helical" evidence="7">
    <location>
        <begin position="98"/>
        <end position="119"/>
    </location>
</feature>
<gene>
    <name evidence="9" type="ORF">ND2E_0460</name>
</gene>
<accession>A0A099KBV0</accession>
<dbReference type="RefSeq" id="WP_081962109.1">
    <property type="nucleotide sequence ID" value="NZ_JQED01000055.1"/>
</dbReference>
<dbReference type="EMBL" id="JQED01000055">
    <property type="protein sequence ID" value="KGJ87053.1"/>
    <property type="molecule type" value="Genomic_DNA"/>
</dbReference>
<feature type="transmembrane region" description="Helical" evidence="7">
    <location>
        <begin position="73"/>
        <end position="92"/>
    </location>
</feature>
<evidence type="ECO:0000313" key="9">
    <source>
        <dbReference type="EMBL" id="KGJ87053.1"/>
    </source>
</evidence>
<keyword evidence="4 7" id="KW-0812">Transmembrane</keyword>
<feature type="transmembrane region" description="Helical" evidence="7">
    <location>
        <begin position="199"/>
        <end position="225"/>
    </location>
</feature>
<name>A0A099KBV0_COLPS</name>
<feature type="transmembrane region" description="Helical" evidence="7">
    <location>
        <begin position="7"/>
        <end position="31"/>
    </location>
</feature>
<dbReference type="InterPro" id="IPR036259">
    <property type="entry name" value="MFS_trans_sf"/>
</dbReference>
<feature type="transmembrane region" description="Helical" evidence="7">
    <location>
        <begin position="356"/>
        <end position="374"/>
    </location>
</feature>
<evidence type="ECO:0000313" key="10">
    <source>
        <dbReference type="Proteomes" id="UP000029843"/>
    </source>
</evidence>
<keyword evidence="2" id="KW-0813">Transport</keyword>
<dbReference type="InterPro" id="IPR047200">
    <property type="entry name" value="MFS_YcaD-like"/>
</dbReference>
<organism evidence="9 10">
    <name type="scientific">Colwellia psychrerythraea</name>
    <name type="common">Vibrio psychroerythus</name>
    <dbReference type="NCBI Taxonomy" id="28229"/>
    <lineage>
        <taxon>Bacteria</taxon>
        <taxon>Pseudomonadati</taxon>
        <taxon>Pseudomonadota</taxon>
        <taxon>Gammaproteobacteria</taxon>
        <taxon>Alteromonadales</taxon>
        <taxon>Colwelliaceae</taxon>
        <taxon>Colwellia</taxon>
    </lineage>
</organism>
<dbReference type="PANTHER" id="PTHR23521">
    <property type="entry name" value="TRANSPORTER MFS SUPERFAMILY"/>
    <property type="match status" value="1"/>
</dbReference>
<dbReference type="GO" id="GO:0022857">
    <property type="term" value="F:transmembrane transporter activity"/>
    <property type="evidence" value="ECO:0007669"/>
    <property type="project" value="InterPro"/>
</dbReference>
<feature type="transmembrane region" description="Helical" evidence="7">
    <location>
        <begin position="323"/>
        <end position="344"/>
    </location>
</feature>
<keyword evidence="3" id="KW-1003">Cell membrane</keyword>
<comment type="caution">
    <text evidence="9">The sequence shown here is derived from an EMBL/GenBank/DDBJ whole genome shotgun (WGS) entry which is preliminary data.</text>
</comment>
<comment type="subcellular location">
    <subcellularLocation>
        <location evidence="1">Cell membrane</location>
        <topology evidence="1">Multi-pass membrane protein</topology>
    </subcellularLocation>
</comment>
<dbReference type="PATRIC" id="fig|28229.4.peg.3944"/>
<dbReference type="PROSITE" id="PS50850">
    <property type="entry name" value="MFS"/>
    <property type="match status" value="1"/>
</dbReference>
<dbReference type="Gene3D" id="1.20.1250.20">
    <property type="entry name" value="MFS general substrate transporter like domains"/>
    <property type="match status" value="2"/>
</dbReference>
<dbReference type="GO" id="GO:0005886">
    <property type="term" value="C:plasma membrane"/>
    <property type="evidence" value="ECO:0007669"/>
    <property type="project" value="UniProtKB-SubCell"/>
</dbReference>
<feature type="transmembrane region" description="Helical" evidence="7">
    <location>
        <begin position="158"/>
        <end position="178"/>
    </location>
</feature>
<proteinExistence type="predicted"/>
<feature type="transmembrane region" description="Helical" evidence="7">
    <location>
        <begin position="131"/>
        <end position="152"/>
    </location>
</feature>
<keyword evidence="5 7" id="KW-1133">Transmembrane helix</keyword>
<dbReference type="AlphaFoldDB" id="A0A099KBV0"/>
<dbReference type="Proteomes" id="UP000029843">
    <property type="component" value="Unassembled WGS sequence"/>
</dbReference>
<dbReference type="Pfam" id="PF07690">
    <property type="entry name" value="MFS_1"/>
    <property type="match status" value="1"/>
</dbReference>
<dbReference type="SUPFAM" id="SSF103473">
    <property type="entry name" value="MFS general substrate transporter"/>
    <property type="match status" value="1"/>
</dbReference>
<feature type="transmembrane region" description="Helical" evidence="7">
    <location>
        <begin position="237"/>
        <end position="256"/>
    </location>
</feature>
<dbReference type="CDD" id="cd17477">
    <property type="entry name" value="MFS_YcaD_like"/>
    <property type="match status" value="1"/>
</dbReference>